<evidence type="ECO:0000256" key="4">
    <source>
        <dbReference type="ARBA" id="ARBA00022475"/>
    </source>
</evidence>
<dbReference type="HOGENOM" id="CLU_424944_0_0_0"/>
<dbReference type="InterPro" id="IPR035965">
    <property type="entry name" value="PAS-like_dom_sf"/>
</dbReference>
<keyword evidence="6" id="KW-0597">Phosphoprotein</keyword>
<dbReference type="Pfam" id="PF00512">
    <property type="entry name" value="HisKA"/>
    <property type="match status" value="1"/>
</dbReference>
<evidence type="ECO:0000256" key="11">
    <source>
        <dbReference type="ARBA" id="ARBA00022777"/>
    </source>
</evidence>
<dbReference type="Proteomes" id="UP000007880">
    <property type="component" value="Chromosome"/>
</dbReference>
<reference evidence="18 19" key="1">
    <citation type="submission" date="2012-02" db="EMBL/GenBank/DDBJ databases">
        <title>Complete genome sequence of Caldilinea aerophila DSM 14535 (= NBRC 102666).</title>
        <authorList>
            <person name="Oguchi A."/>
            <person name="Hosoyama A."/>
            <person name="Sekine M."/>
            <person name="Fukai R."/>
            <person name="Kato Y."/>
            <person name="Nakamura S."/>
            <person name="Hanada S."/>
            <person name="Yamazaki S."/>
            <person name="Fujita N."/>
        </authorList>
    </citation>
    <scope>NUCLEOTIDE SEQUENCE [LARGE SCALE GENOMIC DNA]</scope>
    <source>
        <strain evidence="19">DSM 14535 / JCM 11387 / NBRC 104270 / STL-6-O1</strain>
    </source>
</reference>
<keyword evidence="4" id="KW-1003">Cell membrane</keyword>
<protein>
    <recommendedName>
        <fullName evidence="3">histidine kinase</fullName>
        <ecNumber evidence="3">2.7.13.3</ecNumber>
    </recommendedName>
</protein>
<evidence type="ECO:0000259" key="17">
    <source>
        <dbReference type="PROSITE" id="PS50113"/>
    </source>
</evidence>
<dbReference type="Pfam" id="PF08447">
    <property type="entry name" value="PAS_3"/>
    <property type="match status" value="1"/>
</dbReference>
<keyword evidence="5" id="KW-0997">Cell inner membrane</keyword>
<feature type="domain" description="Histidine kinase" evidence="15">
    <location>
        <begin position="422"/>
        <end position="637"/>
    </location>
</feature>
<proteinExistence type="predicted"/>
<dbReference type="InterPro" id="IPR003661">
    <property type="entry name" value="HisK_dim/P_dom"/>
</dbReference>
<dbReference type="FunFam" id="2.10.70.100:FF:000001">
    <property type="entry name" value="Sensory transduction histidine kinase"/>
    <property type="match status" value="1"/>
</dbReference>
<dbReference type="PROSITE" id="PS50112">
    <property type="entry name" value="PAS"/>
    <property type="match status" value="1"/>
</dbReference>
<dbReference type="KEGG" id="cap:CLDAP_07790"/>
<dbReference type="InterPro" id="IPR013656">
    <property type="entry name" value="PAS_4"/>
</dbReference>
<evidence type="ECO:0000256" key="14">
    <source>
        <dbReference type="ARBA" id="ARBA00023136"/>
    </source>
</evidence>
<dbReference type="InterPro" id="IPR004358">
    <property type="entry name" value="Sig_transdc_His_kin-like_C"/>
</dbReference>
<dbReference type="PATRIC" id="fig|926550.5.peg.820"/>
<dbReference type="PANTHER" id="PTHR43304">
    <property type="entry name" value="PHYTOCHROME-LIKE PROTEIN CPH1"/>
    <property type="match status" value="1"/>
</dbReference>
<evidence type="ECO:0000256" key="2">
    <source>
        <dbReference type="ARBA" id="ARBA00004429"/>
    </source>
</evidence>
<keyword evidence="8" id="KW-0812">Transmembrane</keyword>
<dbReference type="CDD" id="cd00082">
    <property type="entry name" value="HisKA"/>
    <property type="match status" value="1"/>
</dbReference>
<evidence type="ECO:0000256" key="3">
    <source>
        <dbReference type="ARBA" id="ARBA00012438"/>
    </source>
</evidence>
<evidence type="ECO:0000313" key="19">
    <source>
        <dbReference type="Proteomes" id="UP000007880"/>
    </source>
</evidence>
<sequence>MSEASPISEILFKILDALPIEVAALNRQGDIIYVNPAWRAFACANGAPGDFLGVNYFHICRQAQWSEPFAANVADAIERALVGEGTSTPLLYPCPDEHRMRWFRMDVVPVQWMEEVAALVLHQEVGLDNTELQSQIARFPTQEKGASEHRFNSAQWLHMALEAIKAGLWEWDIQTGKVFWSPESYKLFGMPQSAKNLSYDVWWGSIHPEDRQAVDEAVRRAVEECRDLVDLEFRIVLADGTVRWMKDRGKMILDETGQPVRMIGIQMDITEQKEVAVSLEEERILLRTVIDALPLALYVKDRQARKILTNSTDLLFLGVNDPAEVLGKTDLELFYDVCGYTCYLEDLEVLRTGQPVIQREAEMVNSRGEHRHILLSKTPLRNRNQEIIGLVGVTEDITERKRLETQLYEAQKMESLGAIAATVAHDFYNLLTPIIGLSEVLFAEAPPNSRQRKYLEQILNASYKARNLLKQMQTFSRLQEADVRKVDLVNIVAEACDIHRSTLPSHITLHVHLELASATLHADPTQLHQAIMNLLVNAQQAIGENAGEITVIVGCETAQSAYRQPHAYVKVIDTGQGMDAATRKRIFEPFFTTKRGSGSGLGLAIVQRVVRSLGGSIEVESEPGKGATFTVILPVMEICTLLPT</sequence>
<dbReference type="PROSITE" id="PS50113">
    <property type="entry name" value="PAC"/>
    <property type="match status" value="2"/>
</dbReference>
<dbReference type="GO" id="GO:0000155">
    <property type="term" value="F:phosphorelay sensor kinase activity"/>
    <property type="evidence" value="ECO:0007669"/>
    <property type="project" value="InterPro"/>
</dbReference>
<keyword evidence="9" id="KW-0677">Repeat</keyword>
<dbReference type="AlphaFoldDB" id="I0I0N1"/>
<dbReference type="GO" id="GO:0005886">
    <property type="term" value="C:plasma membrane"/>
    <property type="evidence" value="ECO:0007669"/>
    <property type="project" value="UniProtKB-SubCell"/>
</dbReference>
<dbReference type="Gene3D" id="3.30.450.20">
    <property type="entry name" value="PAS domain"/>
    <property type="match status" value="3"/>
</dbReference>
<keyword evidence="19" id="KW-1185">Reference proteome</keyword>
<dbReference type="NCBIfam" id="TIGR00229">
    <property type="entry name" value="sensory_box"/>
    <property type="match status" value="2"/>
</dbReference>
<dbReference type="STRING" id="926550.CLDAP_07790"/>
<dbReference type="PRINTS" id="PR00344">
    <property type="entry name" value="BCTRLSENSOR"/>
</dbReference>
<dbReference type="PANTHER" id="PTHR43304:SF1">
    <property type="entry name" value="PAC DOMAIN-CONTAINING PROTEIN"/>
    <property type="match status" value="1"/>
</dbReference>
<dbReference type="InterPro" id="IPR052162">
    <property type="entry name" value="Sensor_kinase/Photoreceptor"/>
</dbReference>
<feature type="domain" description="PAC" evidence="17">
    <location>
        <begin position="229"/>
        <end position="281"/>
    </location>
</feature>
<evidence type="ECO:0000256" key="5">
    <source>
        <dbReference type="ARBA" id="ARBA00022519"/>
    </source>
</evidence>
<organism evidence="18 19">
    <name type="scientific">Caldilinea aerophila (strain DSM 14535 / JCM 11387 / NBRC 104270 / STL-6-O1)</name>
    <dbReference type="NCBI Taxonomy" id="926550"/>
    <lineage>
        <taxon>Bacteria</taxon>
        <taxon>Bacillati</taxon>
        <taxon>Chloroflexota</taxon>
        <taxon>Caldilineae</taxon>
        <taxon>Caldilineales</taxon>
        <taxon>Caldilineaceae</taxon>
        <taxon>Caldilinea</taxon>
    </lineage>
</organism>
<gene>
    <name evidence="18" type="ordered locus">CLDAP_07790</name>
</gene>
<keyword evidence="10" id="KW-0547">Nucleotide-binding</keyword>
<dbReference type="SMART" id="SM00388">
    <property type="entry name" value="HisKA"/>
    <property type="match status" value="1"/>
</dbReference>
<dbReference type="OrthoDB" id="9790669at2"/>
<feature type="domain" description="PAC" evidence="17">
    <location>
        <begin position="357"/>
        <end position="409"/>
    </location>
</feature>
<dbReference type="EC" id="2.7.13.3" evidence="3"/>
<evidence type="ECO:0000256" key="7">
    <source>
        <dbReference type="ARBA" id="ARBA00022679"/>
    </source>
</evidence>
<dbReference type="PROSITE" id="PS50109">
    <property type="entry name" value="HIS_KIN"/>
    <property type="match status" value="1"/>
</dbReference>
<dbReference type="InterPro" id="IPR036097">
    <property type="entry name" value="HisK_dim/P_sf"/>
</dbReference>
<keyword evidence="14" id="KW-0472">Membrane</keyword>
<dbReference type="Gene3D" id="1.10.287.130">
    <property type="match status" value="1"/>
</dbReference>
<dbReference type="InterPro" id="IPR000014">
    <property type="entry name" value="PAS"/>
</dbReference>
<evidence type="ECO:0000256" key="13">
    <source>
        <dbReference type="ARBA" id="ARBA00023012"/>
    </source>
</evidence>
<keyword evidence="11" id="KW-0418">Kinase</keyword>
<dbReference type="SMART" id="SM00091">
    <property type="entry name" value="PAS"/>
    <property type="match status" value="3"/>
</dbReference>
<dbReference type="InterPro" id="IPR000700">
    <property type="entry name" value="PAS-assoc_C"/>
</dbReference>
<evidence type="ECO:0000259" key="15">
    <source>
        <dbReference type="PROSITE" id="PS50109"/>
    </source>
</evidence>
<name>I0I0N1_CALAS</name>
<dbReference type="InterPro" id="IPR013655">
    <property type="entry name" value="PAS_fold_3"/>
</dbReference>
<dbReference type="RefSeq" id="WP_014432059.1">
    <property type="nucleotide sequence ID" value="NC_017079.1"/>
</dbReference>
<dbReference type="InterPro" id="IPR036890">
    <property type="entry name" value="HATPase_C_sf"/>
</dbReference>
<dbReference type="SUPFAM" id="SSF55874">
    <property type="entry name" value="ATPase domain of HSP90 chaperone/DNA topoisomerase II/histidine kinase"/>
    <property type="match status" value="1"/>
</dbReference>
<evidence type="ECO:0000256" key="9">
    <source>
        <dbReference type="ARBA" id="ARBA00022737"/>
    </source>
</evidence>
<evidence type="ECO:0000256" key="1">
    <source>
        <dbReference type="ARBA" id="ARBA00000085"/>
    </source>
</evidence>
<dbReference type="GO" id="GO:0000166">
    <property type="term" value="F:nucleotide binding"/>
    <property type="evidence" value="ECO:0007669"/>
    <property type="project" value="UniProtKB-KW"/>
</dbReference>
<keyword evidence="12" id="KW-1133">Transmembrane helix</keyword>
<dbReference type="SMART" id="SM00387">
    <property type="entry name" value="HATPase_c"/>
    <property type="match status" value="1"/>
</dbReference>
<dbReference type="Gene3D" id="2.10.70.100">
    <property type="match status" value="1"/>
</dbReference>
<dbReference type="SMART" id="SM00086">
    <property type="entry name" value="PAC"/>
    <property type="match status" value="2"/>
</dbReference>
<evidence type="ECO:0000259" key="16">
    <source>
        <dbReference type="PROSITE" id="PS50112"/>
    </source>
</evidence>
<evidence type="ECO:0000256" key="8">
    <source>
        <dbReference type="ARBA" id="ARBA00022692"/>
    </source>
</evidence>
<dbReference type="SUPFAM" id="SSF47384">
    <property type="entry name" value="Homodimeric domain of signal transducing histidine kinase"/>
    <property type="match status" value="1"/>
</dbReference>
<accession>I0I0N1</accession>
<evidence type="ECO:0000313" key="18">
    <source>
        <dbReference type="EMBL" id="BAL98818.1"/>
    </source>
</evidence>
<evidence type="ECO:0000256" key="6">
    <source>
        <dbReference type="ARBA" id="ARBA00022553"/>
    </source>
</evidence>
<evidence type="ECO:0000256" key="12">
    <source>
        <dbReference type="ARBA" id="ARBA00022989"/>
    </source>
</evidence>
<dbReference type="SUPFAM" id="SSF55785">
    <property type="entry name" value="PYP-like sensor domain (PAS domain)"/>
    <property type="match status" value="3"/>
</dbReference>
<dbReference type="InterPro" id="IPR003594">
    <property type="entry name" value="HATPase_dom"/>
</dbReference>
<dbReference type="InterPro" id="IPR005467">
    <property type="entry name" value="His_kinase_dom"/>
</dbReference>
<feature type="domain" description="PAS" evidence="16">
    <location>
        <begin position="153"/>
        <end position="225"/>
    </location>
</feature>
<dbReference type="CDD" id="cd00130">
    <property type="entry name" value="PAS"/>
    <property type="match status" value="1"/>
</dbReference>
<dbReference type="Pfam" id="PF02518">
    <property type="entry name" value="HATPase_c"/>
    <property type="match status" value="1"/>
</dbReference>
<comment type="catalytic activity">
    <reaction evidence="1">
        <text>ATP + protein L-histidine = ADP + protein N-phospho-L-histidine.</text>
        <dbReference type="EC" id="2.7.13.3"/>
    </reaction>
</comment>
<dbReference type="Pfam" id="PF08448">
    <property type="entry name" value="PAS_4"/>
    <property type="match status" value="2"/>
</dbReference>
<dbReference type="Gene3D" id="3.30.565.10">
    <property type="entry name" value="Histidine kinase-like ATPase, C-terminal domain"/>
    <property type="match status" value="1"/>
</dbReference>
<dbReference type="eggNOG" id="COG4191">
    <property type="taxonomic scope" value="Bacteria"/>
</dbReference>
<keyword evidence="13" id="KW-0902">Two-component regulatory system</keyword>
<dbReference type="InterPro" id="IPR001610">
    <property type="entry name" value="PAC"/>
</dbReference>
<comment type="subcellular location">
    <subcellularLocation>
        <location evidence="2">Cell inner membrane</location>
        <topology evidence="2">Multi-pass membrane protein</topology>
    </subcellularLocation>
</comment>
<keyword evidence="7" id="KW-0808">Transferase</keyword>
<dbReference type="eggNOG" id="COG2202">
    <property type="taxonomic scope" value="Bacteria"/>
</dbReference>
<evidence type="ECO:0000256" key="10">
    <source>
        <dbReference type="ARBA" id="ARBA00022741"/>
    </source>
</evidence>
<dbReference type="EMBL" id="AP012337">
    <property type="protein sequence ID" value="BAL98818.1"/>
    <property type="molecule type" value="Genomic_DNA"/>
</dbReference>